<feature type="compositionally biased region" description="Low complexity" evidence="1">
    <location>
        <begin position="185"/>
        <end position="198"/>
    </location>
</feature>
<comment type="caution">
    <text evidence="2">The sequence shown here is derived from an EMBL/GenBank/DDBJ whole genome shotgun (WGS) entry which is preliminary data.</text>
</comment>
<dbReference type="RefSeq" id="WP_381329323.1">
    <property type="nucleotide sequence ID" value="NZ_JBHTMM010000043.1"/>
</dbReference>
<feature type="compositionally biased region" description="Basic and acidic residues" evidence="1">
    <location>
        <begin position="99"/>
        <end position="111"/>
    </location>
</feature>
<evidence type="ECO:0008006" key="4">
    <source>
        <dbReference type="Google" id="ProtNLM"/>
    </source>
</evidence>
<accession>A0ABW3XLC4</accession>
<evidence type="ECO:0000313" key="3">
    <source>
        <dbReference type="Proteomes" id="UP001597058"/>
    </source>
</evidence>
<name>A0ABW3XLC4_9ACTN</name>
<evidence type="ECO:0000256" key="1">
    <source>
        <dbReference type="SAM" id="MobiDB-lite"/>
    </source>
</evidence>
<reference evidence="3" key="1">
    <citation type="journal article" date="2019" name="Int. J. Syst. Evol. Microbiol.">
        <title>The Global Catalogue of Microorganisms (GCM) 10K type strain sequencing project: providing services to taxonomists for standard genome sequencing and annotation.</title>
        <authorList>
            <consortium name="The Broad Institute Genomics Platform"/>
            <consortium name="The Broad Institute Genome Sequencing Center for Infectious Disease"/>
            <person name="Wu L."/>
            <person name="Ma J."/>
        </authorList>
    </citation>
    <scope>NUCLEOTIDE SEQUENCE [LARGE SCALE GENOMIC DNA]</scope>
    <source>
        <strain evidence="3">CGMCC 4.7020</strain>
    </source>
</reference>
<protein>
    <recommendedName>
        <fullName evidence="4">Scaffolding protein</fullName>
    </recommendedName>
</protein>
<dbReference type="EMBL" id="JBHTMM010000043">
    <property type="protein sequence ID" value="MFD1309873.1"/>
    <property type="molecule type" value="Genomic_DNA"/>
</dbReference>
<gene>
    <name evidence="2" type="ORF">ACFQ5X_28930</name>
</gene>
<keyword evidence="3" id="KW-1185">Reference proteome</keyword>
<organism evidence="2 3">
    <name type="scientific">Streptomyces kaempferi</name>
    <dbReference type="NCBI Taxonomy" id="333725"/>
    <lineage>
        <taxon>Bacteria</taxon>
        <taxon>Bacillati</taxon>
        <taxon>Actinomycetota</taxon>
        <taxon>Actinomycetes</taxon>
        <taxon>Kitasatosporales</taxon>
        <taxon>Streptomycetaceae</taxon>
        <taxon>Streptomyces</taxon>
    </lineage>
</organism>
<feature type="region of interest" description="Disordered" evidence="1">
    <location>
        <begin position="168"/>
        <end position="210"/>
    </location>
</feature>
<dbReference type="Proteomes" id="UP001597058">
    <property type="component" value="Unassembled WGS sequence"/>
</dbReference>
<feature type="region of interest" description="Disordered" evidence="1">
    <location>
        <begin position="99"/>
        <end position="118"/>
    </location>
</feature>
<feature type="compositionally biased region" description="Polar residues" evidence="1">
    <location>
        <begin position="1"/>
        <end position="11"/>
    </location>
</feature>
<sequence length="210" mass="22488">MAENVSETASGTPAVPTPAEAVAAGQIPAQTPPPRQQANPAQQNAGEPKPEVTDWESEATKWKALSRQHENKHLGALGFKSKDEIDQLRQAAQKYQEFEDAQKSELQRANERATSVEQQLSELRSTNARLMAAATHNIPPDLIDLLGSGSDEEINARAEALAERLKVAAPSPAATQNRPVESLTPGAATASGSAEATPDQWIRRMAGRTP</sequence>
<feature type="compositionally biased region" description="Low complexity" evidence="1">
    <location>
        <begin position="12"/>
        <end position="24"/>
    </location>
</feature>
<feature type="region of interest" description="Disordered" evidence="1">
    <location>
        <begin position="1"/>
        <end position="59"/>
    </location>
</feature>
<feature type="compositionally biased region" description="Low complexity" evidence="1">
    <location>
        <begin position="36"/>
        <end position="45"/>
    </location>
</feature>
<evidence type="ECO:0000313" key="2">
    <source>
        <dbReference type="EMBL" id="MFD1309873.1"/>
    </source>
</evidence>
<proteinExistence type="predicted"/>